<keyword evidence="3" id="KW-1185">Reference proteome</keyword>
<name>A0ABW5CVY8_9BACT</name>
<evidence type="ECO:0000259" key="1">
    <source>
        <dbReference type="Pfam" id="PF09537"/>
    </source>
</evidence>
<dbReference type="InterPro" id="IPR012347">
    <property type="entry name" value="Ferritin-like"/>
</dbReference>
<evidence type="ECO:0000313" key="2">
    <source>
        <dbReference type="EMBL" id="MFD2245938.1"/>
    </source>
</evidence>
<comment type="caution">
    <text evidence="2">The sequence shown here is derived from an EMBL/GenBank/DDBJ whole genome shotgun (WGS) entry which is preliminary data.</text>
</comment>
<dbReference type="Pfam" id="PF09537">
    <property type="entry name" value="DUF2383"/>
    <property type="match status" value="1"/>
</dbReference>
<organism evidence="2 3">
    <name type="scientific">Pontibacter ruber</name>
    <dbReference type="NCBI Taxonomy" id="1343895"/>
    <lineage>
        <taxon>Bacteria</taxon>
        <taxon>Pseudomonadati</taxon>
        <taxon>Bacteroidota</taxon>
        <taxon>Cytophagia</taxon>
        <taxon>Cytophagales</taxon>
        <taxon>Hymenobacteraceae</taxon>
        <taxon>Pontibacter</taxon>
    </lineage>
</organism>
<dbReference type="InterPro" id="IPR019052">
    <property type="entry name" value="DUF2383"/>
</dbReference>
<dbReference type="Proteomes" id="UP001597374">
    <property type="component" value="Unassembled WGS sequence"/>
</dbReference>
<dbReference type="EMBL" id="JBHUIM010000001">
    <property type="protein sequence ID" value="MFD2245938.1"/>
    <property type="molecule type" value="Genomic_DNA"/>
</dbReference>
<accession>A0ABW5CVY8</accession>
<dbReference type="RefSeq" id="WP_250427586.1">
    <property type="nucleotide sequence ID" value="NZ_JALPRR010000001.1"/>
</dbReference>
<evidence type="ECO:0000313" key="3">
    <source>
        <dbReference type="Proteomes" id="UP001597374"/>
    </source>
</evidence>
<protein>
    <submittedName>
        <fullName evidence="2">DUF2383 domain-containing protein</fullName>
    </submittedName>
</protein>
<feature type="domain" description="DUF2383" evidence="1">
    <location>
        <begin position="13"/>
        <end position="76"/>
    </location>
</feature>
<reference evidence="3" key="1">
    <citation type="journal article" date="2019" name="Int. J. Syst. Evol. Microbiol.">
        <title>The Global Catalogue of Microorganisms (GCM) 10K type strain sequencing project: providing services to taxonomists for standard genome sequencing and annotation.</title>
        <authorList>
            <consortium name="The Broad Institute Genomics Platform"/>
            <consortium name="The Broad Institute Genome Sequencing Center for Infectious Disease"/>
            <person name="Wu L."/>
            <person name="Ma J."/>
        </authorList>
    </citation>
    <scope>NUCLEOTIDE SEQUENCE [LARGE SCALE GENOMIC DNA]</scope>
    <source>
        <strain evidence="3">CGMCC 4.1782</strain>
    </source>
</reference>
<gene>
    <name evidence="2" type="ORF">ACFSKP_06705</name>
</gene>
<dbReference type="Gene3D" id="1.20.1260.10">
    <property type="match status" value="1"/>
</dbReference>
<proteinExistence type="predicted"/>
<sequence>MPQKSTNPVNQSYYRELSNQSRSYSIELNSIISRYGGSTERDTTTKGKFYRQLMYLKATLTGSDEDAIIGSSFYGEE</sequence>